<dbReference type="AlphaFoldDB" id="A0A1V6RWP8"/>
<gene>
    <name evidence="2" type="ORF">PENVUL_c019G05501</name>
</gene>
<feature type="region of interest" description="Disordered" evidence="1">
    <location>
        <begin position="1"/>
        <end position="69"/>
    </location>
</feature>
<dbReference type="Proteomes" id="UP000191518">
    <property type="component" value="Unassembled WGS sequence"/>
</dbReference>
<feature type="compositionally biased region" description="Polar residues" evidence="1">
    <location>
        <begin position="20"/>
        <end position="29"/>
    </location>
</feature>
<proteinExistence type="predicted"/>
<protein>
    <submittedName>
        <fullName evidence="2">Uncharacterized protein</fullName>
    </submittedName>
</protein>
<evidence type="ECO:0000256" key="1">
    <source>
        <dbReference type="SAM" id="MobiDB-lite"/>
    </source>
</evidence>
<dbReference type="EMBL" id="MDYP01000019">
    <property type="protein sequence ID" value="OQE06197.1"/>
    <property type="molecule type" value="Genomic_DNA"/>
</dbReference>
<evidence type="ECO:0000313" key="3">
    <source>
        <dbReference type="Proteomes" id="UP000191518"/>
    </source>
</evidence>
<dbReference type="OrthoDB" id="4265181at2759"/>
<organism evidence="2 3">
    <name type="scientific">Penicillium vulpinum</name>
    <dbReference type="NCBI Taxonomy" id="29845"/>
    <lineage>
        <taxon>Eukaryota</taxon>
        <taxon>Fungi</taxon>
        <taxon>Dikarya</taxon>
        <taxon>Ascomycota</taxon>
        <taxon>Pezizomycotina</taxon>
        <taxon>Eurotiomycetes</taxon>
        <taxon>Eurotiomycetidae</taxon>
        <taxon>Eurotiales</taxon>
        <taxon>Aspergillaceae</taxon>
        <taxon>Penicillium</taxon>
    </lineage>
</organism>
<sequence>MSNNASGGAGALPRQVARQLRQQSQTRGRSTGRAGASNSQNSNRRAASYTGPIQPGMGSSRYATVPDDVEGHFEPDLMELDPMEIDSPVQEPPPSTSVTRMTEESVVNHVHRHIFYIPIQSRPIPTLDLDVLTAARAELTRLQRVGLPILQVLPERAGPHVYICIETKQDNRDHALTDANLRMGTMQDMIRDGLGWFTGLPYRHPHFEVKFLRGRRL</sequence>
<comment type="caution">
    <text evidence="2">The sequence shown here is derived from an EMBL/GenBank/DDBJ whole genome shotgun (WGS) entry which is preliminary data.</text>
</comment>
<feature type="compositionally biased region" description="Low complexity" evidence="1">
    <location>
        <begin position="32"/>
        <end position="48"/>
    </location>
</feature>
<evidence type="ECO:0000313" key="2">
    <source>
        <dbReference type="EMBL" id="OQE06197.1"/>
    </source>
</evidence>
<name>A0A1V6RWP8_9EURO</name>
<keyword evidence="3" id="KW-1185">Reference proteome</keyword>
<accession>A0A1V6RWP8</accession>
<reference evidence="3" key="1">
    <citation type="journal article" date="2017" name="Nat. Microbiol.">
        <title>Global analysis of biosynthetic gene clusters reveals vast potential of secondary metabolite production in Penicillium species.</title>
        <authorList>
            <person name="Nielsen J.C."/>
            <person name="Grijseels S."/>
            <person name="Prigent S."/>
            <person name="Ji B."/>
            <person name="Dainat J."/>
            <person name="Nielsen K.F."/>
            <person name="Frisvad J.C."/>
            <person name="Workman M."/>
            <person name="Nielsen J."/>
        </authorList>
    </citation>
    <scope>NUCLEOTIDE SEQUENCE [LARGE SCALE GENOMIC DNA]</scope>
    <source>
        <strain evidence="3">IBT 29486</strain>
    </source>
</reference>